<dbReference type="EMBL" id="SEWE01000023">
    <property type="protein sequence ID" value="RYU78900.1"/>
    <property type="molecule type" value="Genomic_DNA"/>
</dbReference>
<dbReference type="RefSeq" id="WP_129921394.1">
    <property type="nucleotide sequence ID" value="NZ_SEWE01000023.1"/>
</dbReference>
<accession>A0A4Q5LAF3</accession>
<protein>
    <submittedName>
        <fullName evidence="1">Uncharacterized protein</fullName>
    </submittedName>
</protein>
<evidence type="ECO:0000313" key="2">
    <source>
        <dbReference type="Proteomes" id="UP000294155"/>
    </source>
</evidence>
<name>A0A4Q5LAF3_9BACT</name>
<proteinExistence type="predicted"/>
<gene>
    <name evidence="1" type="ORF">EWM57_12000</name>
</gene>
<comment type="caution">
    <text evidence="1">The sequence shown here is derived from an EMBL/GenBank/DDBJ whole genome shotgun (WGS) entry which is preliminary data.</text>
</comment>
<sequence>MVKIKKEKPKPGIITYAIDGPKPSAAYYIAKNTALNQTIDAICEKALHDMHDTIKYAAVLPDRGDYITGLFADSCLAEYLKCIPINSMINPQIYFKVKDSRKYDNHHLIGFAEVRVIWLHLKMDDWTAVRNFNYPYTLSNAKVVSRWYDIYLPLRVESIDNNVSITSSRRLISKSR</sequence>
<organism evidence="1 2">
    <name type="scientific">Hymenobacter persicinus</name>
    <dbReference type="NCBI Taxonomy" id="2025506"/>
    <lineage>
        <taxon>Bacteria</taxon>
        <taxon>Pseudomonadati</taxon>
        <taxon>Bacteroidota</taxon>
        <taxon>Cytophagia</taxon>
        <taxon>Cytophagales</taxon>
        <taxon>Hymenobacteraceae</taxon>
        <taxon>Hymenobacter</taxon>
    </lineage>
</organism>
<dbReference type="AlphaFoldDB" id="A0A4Q5LAF3"/>
<keyword evidence="2" id="KW-1185">Reference proteome</keyword>
<reference evidence="1 2" key="1">
    <citation type="submission" date="2019-02" db="EMBL/GenBank/DDBJ databases">
        <title>Bacterial novel species isolated from soil.</title>
        <authorList>
            <person name="Jung H.-Y."/>
        </authorList>
    </citation>
    <scope>NUCLEOTIDE SEQUENCE [LARGE SCALE GENOMIC DNA]</scope>
    <source>
        <strain evidence="1 2">1-3-3-3</strain>
    </source>
</reference>
<evidence type="ECO:0000313" key="1">
    <source>
        <dbReference type="EMBL" id="RYU78900.1"/>
    </source>
</evidence>
<dbReference type="Proteomes" id="UP000294155">
    <property type="component" value="Unassembled WGS sequence"/>
</dbReference>